<dbReference type="GO" id="GO:0071555">
    <property type="term" value="P:cell wall organization"/>
    <property type="evidence" value="ECO:0007669"/>
    <property type="project" value="UniProtKB-KW"/>
</dbReference>
<dbReference type="OrthoDB" id="9814591at2"/>
<evidence type="ECO:0000313" key="8">
    <source>
        <dbReference type="EMBL" id="QBH15233.1"/>
    </source>
</evidence>
<dbReference type="Pfam" id="PF02618">
    <property type="entry name" value="YceG"/>
    <property type="match status" value="1"/>
</dbReference>
<evidence type="ECO:0000313" key="10">
    <source>
        <dbReference type="Proteomes" id="UP000248798"/>
    </source>
</evidence>
<dbReference type="GO" id="GO:0005886">
    <property type="term" value="C:plasma membrane"/>
    <property type="evidence" value="ECO:0007669"/>
    <property type="project" value="UniProtKB-SubCell"/>
</dbReference>
<dbReference type="Gene3D" id="3.30.1490.480">
    <property type="entry name" value="Endolytic murein transglycosylase"/>
    <property type="match status" value="1"/>
</dbReference>
<dbReference type="HAMAP" id="MF_02065">
    <property type="entry name" value="MltG"/>
    <property type="match status" value="1"/>
</dbReference>
<evidence type="ECO:0000256" key="2">
    <source>
        <dbReference type="ARBA" id="ARBA00022692"/>
    </source>
</evidence>
<evidence type="ECO:0000256" key="7">
    <source>
        <dbReference type="HAMAP-Rule" id="MF_02065"/>
    </source>
</evidence>
<dbReference type="RefSeq" id="WP_111958617.1">
    <property type="nucleotide sequence ID" value="NZ_CP036313.1"/>
</dbReference>
<comment type="similarity">
    <text evidence="7">Belongs to the transglycosylase MltG family.</text>
</comment>
<sequence>MPKQDQSPKKKPDKPHKKIKKTVLFSAIFCVCFAAVAGAAMLWMFFFIKAPAGTRSQPVTFTVSSGQHLSIIAQNLKDQDLISNLIAFKLYVRIKKATTRIKAGEYEMNTGMSPQTIVNILTLGKNKLYRLTIPEGLNMEEISTLAQEAGLCSRKQFLSLCNDLEFINQLELPGMTLEGYLFPDTYFFSKETDCKTLIKKMIYTFNKTFNDKWKARAKKIGLSVHEVIILASIIEKETGNGKERSIISSVFHNRLKRQMRLESDPTVIYGISDYHGRIRYKHLRRVTPYNTYKINGLPAGPIANPGAQALKAALYPAQTNYLFFVSKNDSTHKFSTNLKDHNKAVKKYQLNQ</sequence>
<dbReference type="InterPro" id="IPR003770">
    <property type="entry name" value="MLTG-like"/>
</dbReference>
<evidence type="ECO:0000256" key="4">
    <source>
        <dbReference type="ARBA" id="ARBA00023136"/>
    </source>
</evidence>
<feature type="site" description="Important for catalytic activity" evidence="7">
    <location>
        <position position="237"/>
    </location>
</feature>
<feature type="transmembrane region" description="Helical" evidence="7">
    <location>
        <begin position="21"/>
        <end position="48"/>
    </location>
</feature>
<keyword evidence="11" id="KW-1185">Reference proteome</keyword>
<keyword evidence="3 7" id="KW-1133">Transmembrane helix</keyword>
<keyword evidence="1 7" id="KW-1003">Cell membrane</keyword>
<dbReference type="Proteomes" id="UP000248798">
    <property type="component" value="Unassembled WGS sequence"/>
</dbReference>
<dbReference type="CDD" id="cd08010">
    <property type="entry name" value="MltG_like"/>
    <property type="match status" value="1"/>
</dbReference>
<dbReference type="GO" id="GO:0009252">
    <property type="term" value="P:peptidoglycan biosynthetic process"/>
    <property type="evidence" value="ECO:0007669"/>
    <property type="project" value="UniProtKB-UniRule"/>
</dbReference>
<evidence type="ECO:0000256" key="3">
    <source>
        <dbReference type="ARBA" id="ARBA00022989"/>
    </source>
</evidence>
<evidence type="ECO:0000256" key="5">
    <source>
        <dbReference type="ARBA" id="ARBA00023239"/>
    </source>
</evidence>
<dbReference type="Proteomes" id="UP000293902">
    <property type="component" value="Chromosome"/>
</dbReference>
<dbReference type="GO" id="GO:0008932">
    <property type="term" value="F:lytic endotransglycosylase activity"/>
    <property type="evidence" value="ECO:0007669"/>
    <property type="project" value="UniProtKB-UniRule"/>
</dbReference>
<gene>
    <name evidence="7 9" type="primary">mltG</name>
    <name evidence="9" type="ORF">DO021_16365</name>
    <name evidence="8" type="ORF">EYB58_21315</name>
</gene>
<evidence type="ECO:0000256" key="6">
    <source>
        <dbReference type="ARBA" id="ARBA00023316"/>
    </source>
</evidence>
<evidence type="ECO:0000313" key="9">
    <source>
        <dbReference type="EMBL" id="RAM00937.1"/>
    </source>
</evidence>
<dbReference type="NCBIfam" id="TIGR00247">
    <property type="entry name" value="endolytic transglycosylase MltG"/>
    <property type="match status" value="1"/>
</dbReference>
<dbReference type="EC" id="4.2.2.29" evidence="7"/>
<keyword evidence="4 7" id="KW-0472">Membrane</keyword>
<accession>A0A328FD27</accession>
<name>A0A328FD27_9BACT</name>
<protein>
    <recommendedName>
        <fullName evidence="7">Endolytic murein transglycosylase</fullName>
        <ecNumber evidence="7">4.2.2.29</ecNumber>
    </recommendedName>
    <alternativeName>
        <fullName evidence="7">Peptidoglycan lytic transglycosylase</fullName>
    </alternativeName>
    <alternativeName>
        <fullName evidence="7">Peptidoglycan polymerization terminase</fullName>
    </alternativeName>
</protein>
<comment type="subcellular location">
    <subcellularLocation>
        <location evidence="7">Cell membrane</location>
        <topology evidence="7">Single-pass membrane protein</topology>
    </subcellularLocation>
</comment>
<dbReference type="PANTHER" id="PTHR30518:SF2">
    <property type="entry name" value="ENDOLYTIC MUREIN TRANSGLYCOSYLASE"/>
    <property type="match status" value="1"/>
</dbReference>
<proteinExistence type="inferred from homology"/>
<dbReference type="AlphaFoldDB" id="A0A328FD27"/>
<comment type="catalytic activity">
    <reaction evidence="7">
        <text>a peptidoglycan chain = a peptidoglycan chain with N-acetyl-1,6-anhydromuramyl-[peptide] at the reducing end + a peptidoglycan chain with N-acetylglucosamine at the non-reducing end.</text>
        <dbReference type="EC" id="4.2.2.29"/>
    </reaction>
</comment>
<comment type="function">
    <text evidence="7">Functions as a peptidoglycan terminase that cleaves nascent peptidoglycan strands endolytically to terminate their elongation.</text>
</comment>
<organism evidence="9 10">
    <name type="scientific">Desulfobacter hydrogenophilus</name>
    <dbReference type="NCBI Taxonomy" id="2291"/>
    <lineage>
        <taxon>Bacteria</taxon>
        <taxon>Pseudomonadati</taxon>
        <taxon>Thermodesulfobacteriota</taxon>
        <taxon>Desulfobacteria</taxon>
        <taxon>Desulfobacterales</taxon>
        <taxon>Desulfobacteraceae</taxon>
        <taxon>Desulfobacter</taxon>
    </lineage>
</organism>
<keyword evidence="5 7" id="KW-0456">Lyase</keyword>
<evidence type="ECO:0000256" key="1">
    <source>
        <dbReference type="ARBA" id="ARBA00022475"/>
    </source>
</evidence>
<keyword evidence="2 7" id="KW-0812">Transmembrane</keyword>
<reference evidence="9 10" key="1">
    <citation type="submission" date="2018-06" db="EMBL/GenBank/DDBJ databases">
        <title>Complete Genome Sequence of Desulfobacter hydrogenophilus (DSM3380).</title>
        <authorList>
            <person name="Marietou A."/>
            <person name="Schreiber L."/>
            <person name="Marshall I."/>
            <person name="Jorgensen B."/>
        </authorList>
    </citation>
    <scope>NUCLEOTIDE SEQUENCE [LARGE SCALE GENOMIC DNA]</scope>
    <source>
        <strain evidence="9 10">DSM 3380</strain>
    </source>
</reference>
<reference evidence="8 11" key="2">
    <citation type="submission" date="2019-02" db="EMBL/GenBank/DDBJ databases">
        <title>Complete genome sequence of Desulfobacter hydrogenophilus AcRS1.</title>
        <authorList>
            <person name="Marietou A."/>
            <person name="Lund M.B."/>
            <person name="Marshall I.P.G."/>
            <person name="Schreiber L."/>
            <person name="Jorgensen B."/>
        </authorList>
    </citation>
    <scope>NUCLEOTIDE SEQUENCE [LARGE SCALE GENOMIC DNA]</scope>
    <source>
        <strain evidence="8 11">AcRS1</strain>
    </source>
</reference>
<dbReference type="Gene3D" id="3.30.160.60">
    <property type="entry name" value="Classic Zinc Finger"/>
    <property type="match status" value="1"/>
</dbReference>
<dbReference type="EMBL" id="QLNI01000035">
    <property type="protein sequence ID" value="RAM00937.1"/>
    <property type="molecule type" value="Genomic_DNA"/>
</dbReference>
<dbReference type="PANTHER" id="PTHR30518">
    <property type="entry name" value="ENDOLYTIC MUREIN TRANSGLYCOSYLASE"/>
    <property type="match status" value="1"/>
</dbReference>
<evidence type="ECO:0000313" key="11">
    <source>
        <dbReference type="Proteomes" id="UP000293902"/>
    </source>
</evidence>
<keyword evidence="6 7" id="KW-0961">Cell wall biogenesis/degradation</keyword>
<dbReference type="EMBL" id="CP036313">
    <property type="protein sequence ID" value="QBH15233.1"/>
    <property type="molecule type" value="Genomic_DNA"/>
</dbReference>